<dbReference type="PANTHER" id="PTHR14296">
    <property type="entry name" value="REMODELING AND SPACING FACTOR 1"/>
    <property type="match status" value="1"/>
</dbReference>
<evidence type="ECO:0000256" key="1">
    <source>
        <dbReference type="SAM" id="MobiDB-lite"/>
    </source>
</evidence>
<organism evidence="2">
    <name type="scientific">Salvia splendens</name>
    <name type="common">Scarlet sage</name>
    <dbReference type="NCBI Taxonomy" id="180675"/>
    <lineage>
        <taxon>Eukaryota</taxon>
        <taxon>Viridiplantae</taxon>
        <taxon>Streptophyta</taxon>
        <taxon>Embryophyta</taxon>
        <taxon>Tracheophyta</taxon>
        <taxon>Spermatophyta</taxon>
        <taxon>Magnoliopsida</taxon>
        <taxon>eudicotyledons</taxon>
        <taxon>Gunneridae</taxon>
        <taxon>Pentapetalae</taxon>
        <taxon>asterids</taxon>
        <taxon>lamiids</taxon>
        <taxon>Lamiales</taxon>
        <taxon>Lamiaceae</taxon>
        <taxon>Nepetoideae</taxon>
        <taxon>Mentheae</taxon>
        <taxon>Salviinae</taxon>
        <taxon>Salvia</taxon>
        <taxon>Salvia subgen. Calosphace</taxon>
        <taxon>core Calosphace</taxon>
    </lineage>
</organism>
<reference evidence="2" key="1">
    <citation type="submission" date="2018-01" db="EMBL/GenBank/DDBJ databases">
        <authorList>
            <person name="Mao J.F."/>
        </authorList>
    </citation>
    <scope>NUCLEOTIDE SEQUENCE</scope>
    <source>
        <strain evidence="2">Huo1</strain>
        <tissue evidence="2">Leaf</tissue>
    </source>
</reference>
<dbReference type="GO" id="GO:0006355">
    <property type="term" value="P:regulation of DNA-templated transcription"/>
    <property type="evidence" value="ECO:0007669"/>
    <property type="project" value="InterPro"/>
</dbReference>
<reference evidence="2" key="2">
    <citation type="submission" date="2020-08" db="EMBL/GenBank/DDBJ databases">
        <title>Plant Genome Project.</title>
        <authorList>
            <person name="Zhang R.-G."/>
        </authorList>
    </citation>
    <scope>NUCLEOTIDE SEQUENCE</scope>
    <source>
        <strain evidence="2">Huo1</strain>
        <tissue evidence="2">Leaf</tissue>
    </source>
</reference>
<dbReference type="EMBL" id="PNBA02000010">
    <property type="protein sequence ID" value="KAG6409618.1"/>
    <property type="molecule type" value="Genomic_DNA"/>
</dbReference>
<evidence type="ECO:0000313" key="3">
    <source>
        <dbReference type="Proteomes" id="UP000298416"/>
    </source>
</evidence>
<feature type="compositionally biased region" description="Basic and acidic residues" evidence="1">
    <location>
        <begin position="363"/>
        <end position="382"/>
    </location>
</feature>
<dbReference type="GO" id="GO:0031213">
    <property type="term" value="C:RSF complex"/>
    <property type="evidence" value="ECO:0007669"/>
    <property type="project" value="InterPro"/>
</dbReference>
<evidence type="ECO:0000313" key="2">
    <source>
        <dbReference type="EMBL" id="KAG6409618.1"/>
    </source>
</evidence>
<feature type="compositionally biased region" description="Polar residues" evidence="1">
    <location>
        <begin position="485"/>
        <end position="502"/>
    </location>
</feature>
<protein>
    <recommendedName>
        <fullName evidence="4">DDT domain-containing protein</fullName>
    </recommendedName>
</protein>
<dbReference type="PANTHER" id="PTHR14296:SF12">
    <property type="entry name" value="DDT DOMAIN-CONTAINING PROTEIN DDR4 ISOFORM X1"/>
    <property type="match status" value="1"/>
</dbReference>
<keyword evidence="3" id="KW-1185">Reference proteome</keyword>
<evidence type="ECO:0008006" key="4">
    <source>
        <dbReference type="Google" id="ProtNLM"/>
    </source>
</evidence>
<proteinExistence type="predicted"/>
<dbReference type="AlphaFoldDB" id="A0A8X8ZM40"/>
<accession>A0A8X8ZM40</accession>
<feature type="region of interest" description="Disordered" evidence="1">
    <location>
        <begin position="1"/>
        <end position="35"/>
    </location>
</feature>
<name>A0A8X8ZM40_SALSN</name>
<feature type="region of interest" description="Disordered" evidence="1">
    <location>
        <begin position="363"/>
        <end position="516"/>
    </location>
</feature>
<feature type="compositionally biased region" description="Basic and acidic residues" evidence="1">
    <location>
        <begin position="401"/>
        <end position="416"/>
    </location>
</feature>
<dbReference type="Proteomes" id="UP000298416">
    <property type="component" value="Unassembled WGS sequence"/>
</dbReference>
<gene>
    <name evidence="2" type="ORF">SASPL_127659</name>
</gene>
<dbReference type="InterPro" id="IPR028938">
    <property type="entry name" value="Rsf1-like"/>
</dbReference>
<feature type="compositionally biased region" description="Polar residues" evidence="1">
    <location>
        <begin position="25"/>
        <end position="35"/>
    </location>
</feature>
<sequence length="516" mass="57960">MARANRAPSPLSGIPVNNGAAGASEPSSPKMTDFDSSLTKLRQRWELASVLNFLHVFHPVIGKELKLSAEDVETAIIEQNSTLAQLHIALLKGIISSSQAQTLKSSDGWMAALIGEQELSKLNPICTEEICYLSFPKVTVMVFLILKDAAVLHLALQVAEGDFPLTGAKGEEISIYKELDPTARLMILKALCEVRADQYDAVSYISEQMKNGTGVSNFRKDKLGSDGNRVSFWYDGNETIGHRLYKEVHSFENQQPRKKDTAPTLNCQWETLATNLEGFNKIVDEFSSSKFKWEVALAKSIEMNVIPVLAKQQKKKEKALYRLQREQLRFNGFHNFVSTRSCRTNKRPDYVFDKYDRDIAEAIKDSNKRKTSEERMQEDKPSQQRMTKTPDGSNNSATSSRDSESSETDTEKHNPEESDGADGSQDEEYVENEEDDIEKDEDEDEDEDKVPSLKQNMPLVHRQKGSRFSSRLARVPGHTIPESKNLGSKNRSRQRPSVNTAVESIVVADSEDDRSS</sequence>
<feature type="compositionally biased region" description="Polar residues" evidence="1">
    <location>
        <begin position="383"/>
        <end position="392"/>
    </location>
</feature>
<comment type="caution">
    <text evidence="2">The sequence shown here is derived from an EMBL/GenBank/DDBJ whole genome shotgun (WGS) entry which is preliminary data.</text>
</comment>
<feature type="compositionally biased region" description="Acidic residues" evidence="1">
    <location>
        <begin position="417"/>
        <end position="448"/>
    </location>
</feature>